<proteinExistence type="predicted"/>
<organism evidence="1 2">
    <name type="scientific">Citrus sinensis</name>
    <name type="common">Sweet orange</name>
    <name type="synonym">Citrus aurantium var. sinensis</name>
    <dbReference type="NCBI Taxonomy" id="2711"/>
    <lineage>
        <taxon>Eukaryota</taxon>
        <taxon>Viridiplantae</taxon>
        <taxon>Streptophyta</taxon>
        <taxon>Embryophyta</taxon>
        <taxon>Tracheophyta</taxon>
        <taxon>Spermatophyta</taxon>
        <taxon>Magnoliopsida</taxon>
        <taxon>eudicotyledons</taxon>
        <taxon>Gunneridae</taxon>
        <taxon>Pentapetalae</taxon>
        <taxon>rosids</taxon>
        <taxon>malvids</taxon>
        <taxon>Sapindales</taxon>
        <taxon>Rutaceae</taxon>
        <taxon>Aurantioideae</taxon>
        <taxon>Citrus</taxon>
    </lineage>
</organism>
<protein>
    <submittedName>
        <fullName evidence="1">DUF4220 domain-containing protein</fullName>
    </submittedName>
</protein>
<reference evidence="2" key="1">
    <citation type="journal article" date="2023" name="Hortic. Res.">
        <title>A chromosome-level phased genome enabling allele-level studies in sweet orange: a case study on citrus Huanglongbing tolerance.</title>
        <authorList>
            <person name="Wu B."/>
            <person name="Yu Q."/>
            <person name="Deng Z."/>
            <person name="Duan Y."/>
            <person name="Luo F."/>
            <person name="Gmitter F. Jr."/>
        </authorList>
    </citation>
    <scope>NUCLEOTIDE SEQUENCE [LARGE SCALE GENOMIC DNA]</scope>
    <source>
        <strain evidence="2">cv. Valencia</strain>
    </source>
</reference>
<gene>
    <name evidence="1" type="ORF">KPL71_022212</name>
</gene>
<dbReference type="EMBL" id="CM039176">
    <property type="protein sequence ID" value="KAH9718397.1"/>
    <property type="molecule type" value="Genomic_DNA"/>
</dbReference>
<comment type="caution">
    <text evidence="1">The sequence shown here is derived from an EMBL/GenBank/DDBJ whole genome shotgun (WGS) entry which is preliminary data.</text>
</comment>
<keyword evidence="2" id="KW-1185">Reference proteome</keyword>
<evidence type="ECO:0000313" key="1">
    <source>
        <dbReference type="EMBL" id="KAH9718397.1"/>
    </source>
</evidence>
<evidence type="ECO:0000313" key="2">
    <source>
        <dbReference type="Proteomes" id="UP000829398"/>
    </source>
</evidence>
<sequence>MHVAHFSFSTNLKELTKKSLTFQPELLAFWAPFLLLHLGGPDSITAFALEDNELWIRQLLRLVVQVVAAVYIFFQSLHGNKLLFPTVLVFIASMIKYFERIRALYLASLEKFRDISLKMLCLEGRDYVEVGCQYFNLFRLILVDLVPSFKEVKLEEPSIDDFSPAEAVGIIEVQLNLVTHRVLGIVLRFISFGSVVAAFSIFYFQLDKHGFNEFDVRLTYTLFLGAIALDIIAFFILVSSDWTFVALRNYGEKSKLGKFKNGIAAVNHRFLILKSPRWQRPHVDDKHKVLAVPFLFRRWSGSVSGISWTRYWLKVPPSRVNEVKNGFHPAWQKVIHYLRIGRLIPRKAIAVDNVTRFLHISKIIDDIRIQRSLSHQPLTEELWQFIFYEIKRKAQYAEDPEAGVKRTVCSASGHCTLQELGANGDHLIKIMEKISKNYVYFSINVTVPVWHLSTELLYNTAEEASNEQTNNARLFSKILSDYMLYLLLLKPTMMNSSPIYTKRILRRTNSAADELLEKNGIKSRPAKAACKKIMDEPVPESSDSALEDAINWPTGFKSWMRIRNGRQIAEYGWRFCHTEQVIAHQWHTPSMLPMVESLLLLFGY</sequence>
<dbReference type="Proteomes" id="UP000829398">
    <property type="component" value="Chromosome 7"/>
</dbReference>
<accession>A0ACB8JM84</accession>
<name>A0ACB8JM84_CITSI</name>